<feature type="compositionally biased region" description="Basic and acidic residues" evidence="1">
    <location>
        <begin position="104"/>
        <end position="115"/>
    </location>
</feature>
<gene>
    <name evidence="2" type="ORF">OG222_37075</name>
</gene>
<keyword evidence="2" id="KW-0614">Plasmid</keyword>
<dbReference type="AlphaFoldDB" id="A0AAU1M5G5"/>
<evidence type="ECO:0008006" key="3">
    <source>
        <dbReference type="Google" id="ProtNLM"/>
    </source>
</evidence>
<dbReference type="EMBL" id="CP108170">
    <property type="protein sequence ID" value="WTQ78752.1"/>
    <property type="molecule type" value="Genomic_DNA"/>
</dbReference>
<accession>A0AAU1M5G5</accession>
<protein>
    <recommendedName>
        <fullName evidence="3">DUF5709 domain-containing protein</fullName>
    </recommendedName>
</protein>
<evidence type="ECO:0000256" key="1">
    <source>
        <dbReference type="SAM" id="MobiDB-lite"/>
    </source>
</evidence>
<reference evidence="2" key="1">
    <citation type="submission" date="2022-10" db="EMBL/GenBank/DDBJ databases">
        <title>The complete genomes of actinobacterial strains from the NBC collection.</title>
        <authorList>
            <person name="Joergensen T.S."/>
            <person name="Alvarez Arevalo M."/>
            <person name="Sterndorff E.B."/>
            <person name="Faurdal D."/>
            <person name="Vuksanovic O."/>
            <person name="Mourched A.-S."/>
            <person name="Charusanti P."/>
            <person name="Shaw S."/>
            <person name="Blin K."/>
            <person name="Weber T."/>
        </authorList>
    </citation>
    <scope>NUCLEOTIDE SEQUENCE</scope>
    <source>
        <strain evidence="2">NBC_00148</strain>
        <plasmid evidence="2">unnamed1</plasmid>
    </source>
</reference>
<proteinExistence type="predicted"/>
<feature type="compositionally biased region" description="Basic and acidic residues" evidence="1">
    <location>
        <begin position="15"/>
        <end position="34"/>
    </location>
</feature>
<name>A0AAU1M5G5_9ACTN</name>
<feature type="compositionally biased region" description="Low complexity" evidence="1">
    <location>
        <begin position="91"/>
        <end position="103"/>
    </location>
</feature>
<feature type="compositionally biased region" description="Acidic residues" evidence="1">
    <location>
        <begin position="77"/>
        <end position="90"/>
    </location>
</feature>
<evidence type="ECO:0000313" key="2">
    <source>
        <dbReference type="EMBL" id="WTQ78752.1"/>
    </source>
</evidence>
<sequence length="179" mass="18779">MQLTPQSSDCSTATERIEAEGEEAWRSTAPDHTRRTYGTGDPDDYALPPYTETEETGAVFIHHGSGEVDIEATAELAAQDDPDEDDDLVVEEQPAPAAGAPAPERARGTERDPRAPGRGNEPPQRGRLPGVESAPDPEGAPTVFTDSDGGAGIESRRPQSGVGHGPLLPDAGPSPLRHG</sequence>
<feature type="compositionally biased region" description="Polar residues" evidence="1">
    <location>
        <begin position="1"/>
        <end position="14"/>
    </location>
</feature>
<feature type="region of interest" description="Disordered" evidence="1">
    <location>
        <begin position="1"/>
        <end position="54"/>
    </location>
</feature>
<dbReference type="RefSeq" id="WP_331718259.1">
    <property type="nucleotide sequence ID" value="NZ_CP108170.1"/>
</dbReference>
<organism evidence="2">
    <name type="scientific">Streptomyces sp. NBC_00148</name>
    <dbReference type="NCBI Taxonomy" id="2903626"/>
    <lineage>
        <taxon>Bacteria</taxon>
        <taxon>Bacillati</taxon>
        <taxon>Actinomycetota</taxon>
        <taxon>Actinomycetes</taxon>
        <taxon>Kitasatosporales</taxon>
        <taxon>Streptomycetaceae</taxon>
        <taxon>Streptomyces</taxon>
    </lineage>
</organism>
<feature type="region of interest" description="Disordered" evidence="1">
    <location>
        <begin position="77"/>
        <end position="179"/>
    </location>
</feature>
<geneLocation type="plasmid" evidence="2">
    <name>unnamed1</name>
</geneLocation>